<evidence type="ECO:0000313" key="2">
    <source>
        <dbReference type="Proteomes" id="UP000234681"/>
    </source>
</evidence>
<protein>
    <submittedName>
        <fullName evidence="1">RCG58164</fullName>
    </submittedName>
</protein>
<name>A6J559_RAT</name>
<organism evidence="1 2">
    <name type="scientific">Rattus norvegicus</name>
    <name type="common">Rat</name>
    <dbReference type="NCBI Taxonomy" id="10116"/>
    <lineage>
        <taxon>Eukaryota</taxon>
        <taxon>Metazoa</taxon>
        <taxon>Chordata</taxon>
        <taxon>Craniata</taxon>
        <taxon>Vertebrata</taxon>
        <taxon>Euteleostomi</taxon>
        <taxon>Mammalia</taxon>
        <taxon>Eutheria</taxon>
        <taxon>Euarchontoglires</taxon>
        <taxon>Glires</taxon>
        <taxon>Rodentia</taxon>
        <taxon>Myomorpha</taxon>
        <taxon>Muroidea</taxon>
        <taxon>Muridae</taxon>
        <taxon>Murinae</taxon>
        <taxon>Rattus</taxon>
    </lineage>
</organism>
<proteinExistence type="predicted"/>
<gene>
    <name evidence="1" type="ORF">rCG_58164</name>
</gene>
<reference evidence="2" key="1">
    <citation type="submission" date="2005-09" db="EMBL/GenBank/DDBJ databases">
        <authorList>
            <person name="Mural R.J."/>
            <person name="Li P.W."/>
            <person name="Adams M.D."/>
            <person name="Amanatides P.G."/>
            <person name="Baden-Tillson H."/>
            <person name="Barnstead M."/>
            <person name="Chin S.H."/>
            <person name="Dew I."/>
            <person name="Evans C.A."/>
            <person name="Ferriera S."/>
            <person name="Flanigan M."/>
            <person name="Fosler C."/>
            <person name="Glodek A."/>
            <person name="Gu Z."/>
            <person name="Holt R.A."/>
            <person name="Jennings D."/>
            <person name="Kraft C.L."/>
            <person name="Lu F."/>
            <person name="Nguyen T."/>
            <person name="Nusskern D.R."/>
            <person name="Pfannkoch C.M."/>
            <person name="Sitter C."/>
            <person name="Sutton G.G."/>
            <person name="Venter J.C."/>
            <person name="Wang Z."/>
            <person name="Woodage T."/>
            <person name="Zheng X.H."/>
            <person name="Zhong F."/>
        </authorList>
    </citation>
    <scope>NUCLEOTIDE SEQUENCE [LARGE SCALE GENOMIC DNA]</scope>
    <source>
        <strain>BN</strain>
        <strain evidence="2">Sprague-Dawley</strain>
    </source>
</reference>
<evidence type="ECO:0000313" key="1">
    <source>
        <dbReference type="EMBL" id="EDL95732.1"/>
    </source>
</evidence>
<sequence length="77" mass="8852">MFITQWPLSNPTTQPLPPLGPLSQNRLFFWCQQYWADSFLACLRAESTAISVSQALSQEPVLSWIPRKLMDREIEGN</sequence>
<accession>A6J559</accession>
<dbReference type="Proteomes" id="UP000234681">
    <property type="component" value="Chromosome 8"/>
</dbReference>
<dbReference type="EMBL" id="CH473975">
    <property type="protein sequence ID" value="EDL95732.1"/>
    <property type="molecule type" value="Genomic_DNA"/>
</dbReference>
<dbReference type="AlphaFoldDB" id="A6J559"/>